<proteinExistence type="inferred from homology"/>
<dbReference type="InterPro" id="IPR013174">
    <property type="entry name" value="DPM3"/>
</dbReference>
<dbReference type="GO" id="GO:0033185">
    <property type="term" value="C:dolichol-phosphate-mannose synthase complex"/>
    <property type="evidence" value="ECO:0007669"/>
    <property type="project" value="TreeGrafter"/>
</dbReference>
<dbReference type="GO" id="GO:0006506">
    <property type="term" value="P:GPI anchor biosynthetic process"/>
    <property type="evidence" value="ECO:0007669"/>
    <property type="project" value="TreeGrafter"/>
</dbReference>
<evidence type="ECO:0000256" key="2">
    <source>
        <dbReference type="ARBA" id="ARBA00010430"/>
    </source>
</evidence>
<feature type="transmembrane region" description="Helical" evidence="7">
    <location>
        <begin position="43"/>
        <end position="64"/>
    </location>
</feature>
<reference evidence="8 9" key="1">
    <citation type="submission" date="2018-06" db="EMBL/GenBank/DDBJ databases">
        <title>A transcriptomic atlas of mushroom development highlights an independent origin of complex multicellularity.</title>
        <authorList>
            <consortium name="DOE Joint Genome Institute"/>
            <person name="Krizsan K."/>
            <person name="Almasi E."/>
            <person name="Merenyi Z."/>
            <person name="Sahu N."/>
            <person name="Viragh M."/>
            <person name="Koszo T."/>
            <person name="Mondo S."/>
            <person name="Kiss B."/>
            <person name="Balint B."/>
            <person name="Kues U."/>
            <person name="Barry K."/>
            <person name="Hegedus J.C."/>
            <person name="Henrissat B."/>
            <person name="Johnson J."/>
            <person name="Lipzen A."/>
            <person name="Ohm R."/>
            <person name="Nagy I."/>
            <person name="Pangilinan J."/>
            <person name="Yan J."/>
            <person name="Xiong Y."/>
            <person name="Grigoriev I.V."/>
            <person name="Hibbett D.S."/>
            <person name="Nagy L.G."/>
        </authorList>
    </citation>
    <scope>NUCLEOTIDE SEQUENCE [LARGE SCALE GENOMIC DNA]</scope>
    <source>
        <strain evidence="8 9">SZMC22713</strain>
    </source>
</reference>
<dbReference type="STRING" id="50990.A0A4Y7Q223"/>
<evidence type="ECO:0000313" key="8">
    <source>
        <dbReference type="EMBL" id="TDL20909.1"/>
    </source>
</evidence>
<comment type="pathway">
    <text evidence="7">Protein modification; protein glycosylation.</text>
</comment>
<accession>A0A4Y7Q223</accession>
<evidence type="ECO:0000256" key="6">
    <source>
        <dbReference type="ARBA" id="ARBA00023136"/>
    </source>
</evidence>
<protein>
    <recommendedName>
        <fullName evidence="7">Dolichol-phosphate mannosyltransferase subunit 3</fullName>
    </recommendedName>
</protein>
<organism evidence="8 9">
    <name type="scientific">Rickenella mellea</name>
    <dbReference type="NCBI Taxonomy" id="50990"/>
    <lineage>
        <taxon>Eukaryota</taxon>
        <taxon>Fungi</taxon>
        <taxon>Dikarya</taxon>
        <taxon>Basidiomycota</taxon>
        <taxon>Agaricomycotina</taxon>
        <taxon>Agaricomycetes</taxon>
        <taxon>Hymenochaetales</taxon>
        <taxon>Rickenellaceae</taxon>
        <taxon>Rickenella</taxon>
    </lineage>
</organism>
<keyword evidence="8" id="KW-0808">Transferase</keyword>
<evidence type="ECO:0000256" key="4">
    <source>
        <dbReference type="ARBA" id="ARBA00022824"/>
    </source>
</evidence>
<dbReference type="PANTHER" id="PTHR16433">
    <property type="entry name" value="DOLICHOL-PHOSPHATE MANNOSYLTRANSFERASE SUBUNIT 3"/>
    <property type="match status" value="1"/>
</dbReference>
<comment type="subcellular location">
    <subcellularLocation>
        <location evidence="1 7">Endoplasmic reticulum membrane</location>
        <topology evidence="1 7">Multi-pass membrane protein</topology>
    </subcellularLocation>
</comment>
<evidence type="ECO:0000256" key="7">
    <source>
        <dbReference type="RuleBase" id="RU365085"/>
    </source>
</evidence>
<keyword evidence="8" id="KW-0328">Glycosyltransferase</keyword>
<dbReference type="UniPathway" id="UPA00378"/>
<dbReference type="EMBL" id="ML170184">
    <property type="protein sequence ID" value="TDL20909.1"/>
    <property type="molecule type" value="Genomic_DNA"/>
</dbReference>
<dbReference type="GO" id="GO:0005789">
    <property type="term" value="C:endoplasmic reticulum membrane"/>
    <property type="evidence" value="ECO:0007669"/>
    <property type="project" value="UniProtKB-SubCell"/>
</dbReference>
<dbReference type="Pfam" id="PF08285">
    <property type="entry name" value="DPM3"/>
    <property type="match status" value="1"/>
</dbReference>
<comment type="similarity">
    <text evidence="2 7">Belongs to the DPM3 family.</text>
</comment>
<dbReference type="Proteomes" id="UP000294933">
    <property type="component" value="Unassembled WGS sequence"/>
</dbReference>
<sequence length="95" mass="10659">MTRAARFLTWSGIIGVLFVLATLSIVPVPLVSEETKEKILPVLPWWLLVSFGSYCLWSLGWGLITFRDADEAYTELLSEITQAKDDLRSKGITVD</sequence>
<dbReference type="AlphaFoldDB" id="A0A4Y7Q223"/>
<keyword evidence="9" id="KW-1185">Reference proteome</keyword>
<evidence type="ECO:0000256" key="5">
    <source>
        <dbReference type="ARBA" id="ARBA00022989"/>
    </source>
</evidence>
<keyword evidence="4 7" id="KW-0256">Endoplasmic reticulum</keyword>
<dbReference type="OrthoDB" id="2014333at2759"/>
<gene>
    <name evidence="8" type="ORF">BD410DRAFT_771975</name>
</gene>
<name>A0A4Y7Q223_9AGAM</name>
<dbReference type="PANTHER" id="PTHR16433:SF0">
    <property type="entry name" value="DOLICHOL-PHOSPHATE MANNOSYLTRANSFERASE SUBUNIT 3"/>
    <property type="match status" value="1"/>
</dbReference>
<keyword evidence="3 7" id="KW-0812">Transmembrane</keyword>
<dbReference type="GO" id="GO:0016757">
    <property type="term" value="F:glycosyltransferase activity"/>
    <property type="evidence" value="ECO:0007669"/>
    <property type="project" value="UniProtKB-KW"/>
</dbReference>
<keyword evidence="5 7" id="KW-1133">Transmembrane helix</keyword>
<evidence type="ECO:0000313" key="9">
    <source>
        <dbReference type="Proteomes" id="UP000294933"/>
    </source>
</evidence>
<evidence type="ECO:0000256" key="3">
    <source>
        <dbReference type="ARBA" id="ARBA00022692"/>
    </source>
</evidence>
<comment type="subunit">
    <text evidence="7">Component of the dolichol-phosphate mannose (DPM) synthase complex.</text>
</comment>
<comment type="function">
    <text evidence="7">Stabilizer subunit of the dolichol-phosphate mannose (DPM) synthase complex; tethers catalytic subunit to the ER.</text>
</comment>
<keyword evidence="6 7" id="KW-0472">Membrane</keyword>
<feature type="transmembrane region" description="Helical" evidence="7">
    <location>
        <begin position="7"/>
        <end position="31"/>
    </location>
</feature>
<evidence type="ECO:0000256" key="1">
    <source>
        <dbReference type="ARBA" id="ARBA00004477"/>
    </source>
</evidence>
<dbReference type="VEuPathDB" id="FungiDB:BD410DRAFT_771975"/>